<name>A2F5Q1_TRIV3</name>
<evidence type="ECO:0000256" key="1">
    <source>
        <dbReference type="SAM" id="Phobius"/>
    </source>
</evidence>
<protein>
    <recommendedName>
        <fullName evidence="4">Transmembrane protein</fullName>
    </recommendedName>
</protein>
<sequence>MNSTILALHISSNSLSPIFSYTSTYQNTNLKFSQIHASKLFSNFIYSNHQMNAHIYKSKFTNSLNTAIRVNEVSIINATRYNRLSADGITAFSIIDCLFYRLKTLNQEGGAVSIDCGNGSIILKNTGFFKCSSDKACGAASLRARNIVSIGNCFHNCSSGGDYASIKARGDSALNKGQMMDANFTSFFNCPFSKLYGRDYTAAFQYFTLNYIECNSSFNYLAGVYAYPYLQLLKYNSIKFSNVASCQVDTLITFAKISDNSLSSISHFNVFNNTVGGKVLYIQIKCILSNFVFVDNTYKDGLHMGLATDCYVIFTNSFFDGIPNFTLPASFSQNLNATYINSTNSTARHAYPTLNCEFIQTYQCWGNDVNTDSGVVAFYLQWKRTLIVLAILIGVVFLGVFGKRLFEYGMRKRAERKEPTDTESIIQPNSSAFNGQYNFDMY</sequence>
<dbReference type="InParanoid" id="A2F5Q1"/>
<dbReference type="VEuPathDB" id="TrichDB:TVAGG3_0977330"/>
<dbReference type="Proteomes" id="UP000001542">
    <property type="component" value="Unassembled WGS sequence"/>
</dbReference>
<evidence type="ECO:0008006" key="4">
    <source>
        <dbReference type="Google" id="ProtNLM"/>
    </source>
</evidence>
<feature type="transmembrane region" description="Helical" evidence="1">
    <location>
        <begin position="386"/>
        <end position="406"/>
    </location>
</feature>
<keyword evidence="3" id="KW-1185">Reference proteome</keyword>
<accession>A2F5Q1</accession>
<dbReference type="EMBL" id="DS113626">
    <property type="protein sequence ID" value="EAX99751.1"/>
    <property type="molecule type" value="Genomic_DNA"/>
</dbReference>
<gene>
    <name evidence="2" type="ORF">TVAG_367430</name>
</gene>
<keyword evidence="1" id="KW-1133">Transmembrane helix</keyword>
<organism evidence="2 3">
    <name type="scientific">Trichomonas vaginalis (strain ATCC PRA-98 / G3)</name>
    <dbReference type="NCBI Taxonomy" id="412133"/>
    <lineage>
        <taxon>Eukaryota</taxon>
        <taxon>Metamonada</taxon>
        <taxon>Parabasalia</taxon>
        <taxon>Trichomonadida</taxon>
        <taxon>Trichomonadidae</taxon>
        <taxon>Trichomonas</taxon>
    </lineage>
</organism>
<evidence type="ECO:0000313" key="3">
    <source>
        <dbReference type="Proteomes" id="UP000001542"/>
    </source>
</evidence>
<reference evidence="2" key="2">
    <citation type="journal article" date="2007" name="Science">
        <title>Draft genome sequence of the sexually transmitted pathogen Trichomonas vaginalis.</title>
        <authorList>
            <person name="Carlton J.M."/>
            <person name="Hirt R.P."/>
            <person name="Silva J.C."/>
            <person name="Delcher A.L."/>
            <person name="Schatz M."/>
            <person name="Zhao Q."/>
            <person name="Wortman J.R."/>
            <person name="Bidwell S.L."/>
            <person name="Alsmark U.C.M."/>
            <person name="Besteiro S."/>
            <person name="Sicheritz-Ponten T."/>
            <person name="Noel C.J."/>
            <person name="Dacks J.B."/>
            <person name="Foster P.G."/>
            <person name="Simillion C."/>
            <person name="Van de Peer Y."/>
            <person name="Miranda-Saavedra D."/>
            <person name="Barton G.J."/>
            <person name="Westrop G.D."/>
            <person name="Mueller S."/>
            <person name="Dessi D."/>
            <person name="Fiori P.L."/>
            <person name="Ren Q."/>
            <person name="Paulsen I."/>
            <person name="Zhang H."/>
            <person name="Bastida-Corcuera F.D."/>
            <person name="Simoes-Barbosa A."/>
            <person name="Brown M.T."/>
            <person name="Hayes R.D."/>
            <person name="Mukherjee M."/>
            <person name="Okumura C.Y."/>
            <person name="Schneider R."/>
            <person name="Smith A.J."/>
            <person name="Vanacova S."/>
            <person name="Villalvazo M."/>
            <person name="Haas B.J."/>
            <person name="Pertea M."/>
            <person name="Feldblyum T.V."/>
            <person name="Utterback T.R."/>
            <person name="Shu C.L."/>
            <person name="Osoegawa K."/>
            <person name="de Jong P.J."/>
            <person name="Hrdy I."/>
            <person name="Horvathova L."/>
            <person name="Zubacova Z."/>
            <person name="Dolezal P."/>
            <person name="Malik S.B."/>
            <person name="Logsdon J.M. Jr."/>
            <person name="Henze K."/>
            <person name="Gupta A."/>
            <person name="Wang C.C."/>
            <person name="Dunne R.L."/>
            <person name="Upcroft J.A."/>
            <person name="Upcroft P."/>
            <person name="White O."/>
            <person name="Salzberg S.L."/>
            <person name="Tang P."/>
            <person name="Chiu C.-H."/>
            <person name="Lee Y.-S."/>
            <person name="Embley T.M."/>
            <person name="Coombs G.H."/>
            <person name="Mottram J.C."/>
            <person name="Tachezy J."/>
            <person name="Fraser-Liggett C.M."/>
            <person name="Johnson P.J."/>
        </authorList>
    </citation>
    <scope>NUCLEOTIDE SEQUENCE [LARGE SCALE GENOMIC DNA]</scope>
    <source>
        <strain evidence="2">G3</strain>
    </source>
</reference>
<dbReference type="OrthoDB" id="10684692at2759"/>
<keyword evidence="1" id="KW-0812">Transmembrane</keyword>
<dbReference type="VEuPathDB" id="TrichDB:TVAG_367430"/>
<dbReference type="RefSeq" id="XP_001312681.1">
    <property type="nucleotide sequence ID" value="XM_001312680.1"/>
</dbReference>
<reference evidence="2" key="1">
    <citation type="submission" date="2006-10" db="EMBL/GenBank/DDBJ databases">
        <authorList>
            <person name="Amadeo P."/>
            <person name="Zhao Q."/>
            <person name="Wortman J."/>
            <person name="Fraser-Liggett C."/>
            <person name="Carlton J."/>
        </authorList>
    </citation>
    <scope>NUCLEOTIDE SEQUENCE</scope>
    <source>
        <strain evidence="2">G3</strain>
    </source>
</reference>
<proteinExistence type="predicted"/>
<keyword evidence="1" id="KW-0472">Membrane</keyword>
<dbReference type="AlphaFoldDB" id="A2F5Q1"/>
<dbReference type="KEGG" id="tva:4757565"/>
<evidence type="ECO:0000313" key="2">
    <source>
        <dbReference type="EMBL" id="EAX99751.1"/>
    </source>
</evidence>